<dbReference type="Proteomes" id="UP000290580">
    <property type="component" value="Unassembled WGS sequence"/>
</dbReference>
<accession>A0ABY0EHS1</accession>
<proteinExistence type="predicted"/>
<evidence type="ECO:0000313" key="1">
    <source>
        <dbReference type="EMBL" id="RXI24627.1"/>
    </source>
</evidence>
<feature type="non-terminal residue" evidence="1">
    <location>
        <position position="1"/>
    </location>
</feature>
<evidence type="ECO:0000313" key="2">
    <source>
        <dbReference type="Proteomes" id="UP000290580"/>
    </source>
</evidence>
<dbReference type="EMBL" id="NXIC01000034">
    <property type="protein sequence ID" value="RXI24627.1"/>
    <property type="molecule type" value="Genomic_DNA"/>
</dbReference>
<organism evidence="1 2">
    <name type="scientific">Aliarcobacter skirrowii CCUG 10374</name>
    <dbReference type="NCBI Taxonomy" id="1032239"/>
    <lineage>
        <taxon>Bacteria</taxon>
        <taxon>Pseudomonadati</taxon>
        <taxon>Campylobacterota</taxon>
        <taxon>Epsilonproteobacteria</taxon>
        <taxon>Campylobacterales</taxon>
        <taxon>Arcobacteraceae</taxon>
        <taxon>Aliarcobacter</taxon>
    </lineage>
</organism>
<dbReference type="SUPFAM" id="SSF53807">
    <property type="entry name" value="Helical backbone' metal receptor"/>
    <property type="match status" value="1"/>
</dbReference>
<dbReference type="Gene3D" id="3.40.50.1980">
    <property type="entry name" value="Nitrogenase molybdenum iron protein domain"/>
    <property type="match status" value="1"/>
</dbReference>
<reference evidence="1 2" key="1">
    <citation type="submission" date="2017-09" db="EMBL/GenBank/DDBJ databases">
        <title>Genomics of the genus Arcobacter.</title>
        <authorList>
            <person name="Perez-Cataluna A."/>
            <person name="Figueras M.J."/>
            <person name="Salas-Masso N."/>
        </authorList>
    </citation>
    <scope>NUCLEOTIDE SEQUENCE [LARGE SCALE GENOMIC DNA]</scope>
    <source>
        <strain evidence="1 2">LMG 6621</strain>
    </source>
</reference>
<keyword evidence="2" id="KW-1185">Reference proteome</keyword>
<comment type="caution">
    <text evidence="1">The sequence shown here is derived from an EMBL/GenBank/DDBJ whole genome shotgun (WGS) entry which is preliminary data.</text>
</comment>
<protein>
    <submittedName>
        <fullName evidence="1">Cation ABC transporter substrate-binding protein</fullName>
    </submittedName>
</protein>
<name>A0ABY0EHS1_9BACT</name>
<gene>
    <name evidence="1" type="ORF">CP959_10240</name>
</gene>
<sequence length="62" mass="6800">LIEEAKEHNIKVVFVAPEFSQKSAKVIAKSIDGVAVAMSPLKANWSKNLIETAKQIVSSYNK</sequence>